<evidence type="ECO:0000256" key="4">
    <source>
        <dbReference type="ARBA" id="ARBA00023004"/>
    </source>
</evidence>
<keyword evidence="6" id="KW-1185">Reference proteome</keyword>
<name>A0A177P1A2_9GAMM</name>
<dbReference type="EMBL" id="LUUK01000057">
    <property type="protein sequence ID" value="OAI23644.1"/>
    <property type="molecule type" value="Genomic_DNA"/>
</dbReference>
<dbReference type="Proteomes" id="UP000077628">
    <property type="component" value="Unassembled WGS sequence"/>
</dbReference>
<evidence type="ECO:0000313" key="5">
    <source>
        <dbReference type="EMBL" id="OAI23644.1"/>
    </source>
</evidence>
<dbReference type="Gene3D" id="1.10.490.10">
    <property type="entry name" value="Globins"/>
    <property type="match status" value="1"/>
</dbReference>
<keyword evidence="2" id="KW-0349">Heme</keyword>
<dbReference type="SUPFAM" id="SSF46458">
    <property type="entry name" value="Globin-like"/>
    <property type="match status" value="1"/>
</dbReference>
<sequence>MQNEDLIATESQIADLVRVFYERASADSRLKGIFDGVIDDWDAHHRVVENFWSRTLLATDRYHGSPYPVHARLPIQIEDFDIWLAYFRPVAREVLPPAAAEQAIARAEHMAESFKTGMFFDYTPAKTTSCLKPGD</sequence>
<protein>
    <submittedName>
        <fullName evidence="5">Globin family protein</fullName>
    </submittedName>
</protein>
<evidence type="ECO:0000256" key="2">
    <source>
        <dbReference type="ARBA" id="ARBA00022617"/>
    </source>
</evidence>
<evidence type="ECO:0000256" key="1">
    <source>
        <dbReference type="ARBA" id="ARBA00022448"/>
    </source>
</evidence>
<dbReference type="RefSeq" id="WP_064025871.1">
    <property type="nucleotide sequence ID" value="NZ_LUUK01000057.1"/>
</dbReference>
<gene>
    <name evidence="5" type="ORF">A1355_21520</name>
</gene>
<dbReference type="OrthoDB" id="25954at2"/>
<reference evidence="6" key="1">
    <citation type="submission" date="2016-03" db="EMBL/GenBank/DDBJ databases">
        <authorList>
            <person name="Heylen K."/>
            <person name="De Vos P."/>
            <person name="Vekeman B."/>
        </authorList>
    </citation>
    <scope>NUCLEOTIDE SEQUENCE [LARGE SCALE GENOMIC DNA]</scope>
    <source>
        <strain evidence="6">R-45383</strain>
    </source>
</reference>
<keyword evidence="3" id="KW-0479">Metal-binding</keyword>
<organism evidence="5 6">
    <name type="scientific">Methylomonas koyamae</name>
    <dbReference type="NCBI Taxonomy" id="702114"/>
    <lineage>
        <taxon>Bacteria</taxon>
        <taxon>Pseudomonadati</taxon>
        <taxon>Pseudomonadota</taxon>
        <taxon>Gammaproteobacteria</taxon>
        <taxon>Methylococcales</taxon>
        <taxon>Methylococcaceae</taxon>
        <taxon>Methylomonas</taxon>
    </lineage>
</organism>
<accession>A0A177P1A2</accession>
<dbReference type="GO" id="GO:0019825">
    <property type="term" value="F:oxygen binding"/>
    <property type="evidence" value="ECO:0007669"/>
    <property type="project" value="InterPro"/>
</dbReference>
<dbReference type="GO" id="GO:0020037">
    <property type="term" value="F:heme binding"/>
    <property type="evidence" value="ECO:0007669"/>
    <property type="project" value="InterPro"/>
</dbReference>
<comment type="caution">
    <text evidence="5">The sequence shown here is derived from an EMBL/GenBank/DDBJ whole genome shotgun (WGS) entry which is preliminary data.</text>
</comment>
<keyword evidence="1" id="KW-0813">Transport</keyword>
<dbReference type="CDD" id="cd08916">
    <property type="entry name" value="TrHb3_P"/>
    <property type="match status" value="1"/>
</dbReference>
<dbReference type="InterPro" id="IPR001486">
    <property type="entry name" value="Hemoglobin_trunc"/>
</dbReference>
<evidence type="ECO:0000313" key="6">
    <source>
        <dbReference type="Proteomes" id="UP000077628"/>
    </source>
</evidence>
<dbReference type="InterPro" id="IPR012292">
    <property type="entry name" value="Globin/Proto"/>
</dbReference>
<dbReference type="AlphaFoldDB" id="A0A177P1A2"/>
<evidence type="ECO:0000256" key="3">
    <source>
        <dbReference type="ARBA" id="ARBA00022723"/>
    </source>
</evidence>
<dbReference type="STRING" id="702114.A1355_21520"/>
<dbReference type="Pfam" id="PF01152">
    <property type="entry name" value="Bac_globin"/>
    <property type="match status" value="1"/>
</dbReference>
<dbReference type="InterPro" id="IPR009050">
    <property type="entry name" value="Globin-like_sf"/>
</dbReference>
<dbReference type="GO" id="GO:0046872">
    <property type="term" value="F:metal ion binding"/>
    <property type="evidence" value="ECO:0007669"/>
    <property type="project" value="UniProtKB-KW"/>
</dbReference>
<keyword evidence="4" id="KW-0408">Iron</keyword>
<proteinExistence type="predicted"/>